<feature type="transmembrane region" description="Helical" evidence="1">
    <location>
        <begin position="113"/>
        <end position="130"/>
    </location>
</feature>
<keyword evidence="3" id="KW-1185">Reference proteome</keyword>
<dbReference type="RefSeq" id="WP_186867920.1">
    <property type="nucleotide sequence ID" value="NZ_JACOOL010000001.1"/>
</dbReference>
<evidence type="ECO:0000256" key="1">
    <source>
        <dbReference type="SAM" id="Phobius"/>
    </source>
</evidence>
<keyword evidence="1" id="KW-1133">Transmembrane helix</keyword>
<feature type="transmembrane region" description="Helical" evidence="1">
    <location>
        <begin position="7"/>
        <end position="35"/>
    </location>
</feature>
<evidence type="ECO:0000313" key="2">
    <source>
        <dbReference type="EMBL" id="MBC5635198.1"/>
    </source>
</evidence>
<keyword evidence="1" id="KW-0472">Membrane</keyword>
<dbReference type="AlphaFoldDB" id="A0A923RFP3"/>
<keyword evidence="1" id="KW-0812">Transmembrane</keyword>
<dbReference type="Proteomes" id="UP000637359">
    <property type="component" value="Unassembled WGS sequence"/>
</dbReference>
<sequence>MKTKSLNIVLFLIILGAFLGLIGVGILILLSYVFHFDYDNILKLVLFIGVVFAGLLLVPVSLIAKAVIKEKANNSKLLLVFSEVIQFGLFLLFLINMNKLLSLLSFQNQQVELLFYLFIYAIVIGIEYFGDKK</sequence>
<reference evidence="2" key="1">
    <citation type="submission" date="2020-08" db="EMBL/GenBank/DDBJ databases">
        <title>Genome public.</title>
        <authorList>
            <person name="Liu C."/>
            <person name="Sun Q."/>
        </authorList>
    </citation>
    <scope>NUCLEOTIDE SEQUENCE</scope>
    <source>
        <strain evidence="2">BX22</strain>
    </source>
</reference>
<feature type="transmembrane region" description="Helical" evidence="1">
    <location>
        <begin position="41"/>
        <end position="64"/>
    </location>
</feature>
<gene>
    <name evidence="2" type="ORF">H8S33_00020</name>
</gene>
<feature type="transmembrane region" description="Helical" evidence="1">
    <location>
        <begin position="76"/>
        <end position="93"/>
    </location>
</feature>
<name>A0A923RFP3_9BACI</name>
<dbReference type="EMBL" id="JACOOL010000001">
    <property type="protein sequence ID" value="MBC5635198.1"/>
    <property type="molecule type" value="Genomic_DNA"/>
</dbReference>
<accession>A0A923RFP3</accession>
<evidence type="ECO:0000313" key="3">
    <source>
        <dbReference type="Proteomes" id="UP000637359"/>
    </source>
</evidence>
<comment type="caution">
    <text evidence="2">The sequence shown here is derived from an EMBL/GenBank/DDBJ whole genome shotgun (WGS) entry which is preliminary data.</text>
</comment>
<protein>
    <submittedName>
        <fullName evidence="2">Uncharacterized protein</fullName>
    </submittedName>
</protein>
<proteinExistence type="predicted"/>
<organism evidence="2 3">
    <name type="scientific">Ornithinibacillus hominis</name>
    <dbReference type="NCBI Taxonomy" id="2763055"/>
    <lineage>
        <taxon>Bacteria</taxon>
        <taxon>Bacillati</taxon>
        <taxon>Bacillota</taxon>
        <taxon>Bacilli</taxon>
        <taxon>Bacillales</taxon>
        <taxon>Bacillaceae</taxon>
        <taxon>Ornithinibacillus</taxon>
    </lineage>
</organism>